<evidence type="ECO:0000256" key="2">
    <source>
        <dbReference type="ARBA" id="ARBA00023125"/>
    </source>
</evidence>
<dbReference type="AlphaFoldDB" id="A0A7X1B8A4"/>
<dbReference type="RefSeq" id="WP_185661394.1">
    <property type="nucleotide sequence ID" value="NZ_CAWPOO010000013.1"/>
</dbReference>
<proteinExistence type="predicted"/>
<name>A0A7X1B8A4_9BACT</name>
<organism evidence="6 7">
    <name type="scientific">Pelagicoccus albus</name>
    <dbReference type="NCBI Taxonomy" id="415222"/>
    <lineage>
        <taxon>Bacteria</taxon>
        <taxon>Pseudomonadati</taxon>
        <taxon>Verrucomicrobiota</taxon>
        <taxon>Opitutia</taxon>
        <taxon>Puniceicoccales</taxon>
        <taxon>Pelagicoccaceae</taxon>
        <taxon>Pelagicoccus</taxon>
    </lineage>
</organism>
<evidence type="ECO:0000313" key="6">
    <source>
        <dbReference type="EMBL" id="MBC2607511.1"/>
    </source>
</evidence>
<dbReference type="Pfam" id="PF12833">
    <property type="entry name" value="HTH_18"/>
    <property type="match status" value="1"/>
</dbReference>
<comment type="caution">
    <text evidence="6">The sequence shown here is derived from an EMBL/GenBank/DDBJ whole genome shotgun (WGS) entry which is preliminary data.</text>
</comment>
<dbReference type="InterPro" id="IPR037923">
    <property type="entry name" value="HTH-like"/>
</dbReference>
<evidence type="ECO:0000256" key="4">
    <source>
        <dbReference type="ARBA" id="ARBA00023163"/>
    </source>
</evidence>
<dbReference type="SMART" id="SM00342">
    <property type="entry name" value="HTH_ARAC"/>
    <property type="match status" value="1"/>
</dbReference>
<dbReference type="Gene3D" id="1.10.10.60">
    <property type="entry name" value="Homeodomain-like"/>
    <property type="match status" value="2"/>
</dbReference>
<dbReference type="SUPFAM" id="SSF51215">
    <property type="entry name" value="Regulatory protein AraC"/>
    <property type="match status" value="1"/>
</dbReference>
<dbReference type="PRINTS" id="PR00032">
    <property type="entry name" value="HTHARAC"/>
</dbReference>
<dbReference type="InterPro" id="IPR050204">
    <property type="entry name" value="AraC_XylS_family_regulators"/>
</dbReference>
<dbReference type="InterPro" id="IPR020449">
    <property type="entry name" value="Tscrpt_reg_AraC-type_HTH"/>
</dbReference>
<keyword evidence="1" id="KW-0805">Transcription regulation</keyword>
<dbReference type="GO" id="GO:0043565">
    <property type="term" value="F:sequence-specific DNA binding"/>
    <property type="evidence" value="ECO:0007669"/>
    <property type="project" value="InterPro"/>
</dbReference>
<evidence type="ECO:0000313" key="7">
    <source>
        <dbReference type="Proteomes" id="UP000526501"/>
    </source>
</evidence>
<dbReference type="GO" id="GO:0003700">
    <property type="term" value="F:DNA-binding transcription factor activity"/>
    <property type="evidence" value="ECO:0007669"/>
    <property type="project" value="InterPro"/>
</dbReference>
<keyword evidence="7" id="KW-1185">Reference proteome</keyword>
<dbReference type="PANTHER" id="PTHR46796">
    <property type="entry name" value="HTH-TYPE TRANSCRIPTIONAL ACTIVATOR RHAS-RELATED"/>
    <property type="match status" value="1"/>
</dbReference>
<dbReference type="InterPro" id="IPR018060">
    <property type="entry name" value="HTH_AraC"/>
</dbReference>
<dbReference type="EMBL" id="JACHVC010000013">
    <property type="protein sequence ID" value="MBC2607511.1"/>
    <property type="molecule type" value="Genomic_DNA"/>
</dbReference>
<evidence type="ECO:0000256" key="1">
    <source>
        <dbReference type="ARBA" id="ARBA00023015"/>
    </source>
</evidence>
<protein>
    <submittedName>
        <fullName evidence="6">AraC family transcriptional regulator</fullName>
    </submittedName>
</protein>
<dbReference type="SUPFAM" id="SSF46689">
    <property type="entry name" value="Homeodomain-like"/>
    <property type="match status" value="1"/>
</dbReference>
<dbReference type="PROSITE" id="PS00041">
    <property type="entry name" value="HTH_ARAC_FAMILY_1"/>
    <property type="match status" value="1"/>
</dbReference>
<reference evidence="6 7" key="1">
    <citation type="submission" date="2020-07" db="EMBL/GenBank/DDBJ databases">
        <authorList>
            <person name="Feng X."/>
        </authorList>
    </citation>
    <scope>NUCLEOTIDE SEQUENCE [LARGE SCALE GENOMIC DNA]</scope>
    <source>
        <strain evidence="6 7">JCM23202</strain>
    </source>
</reference>
<feature type="domain" description="HTH araC/xylS-type" evidence="5">
    <location>
        <begin position="192"/>
        <end position="293"/>
    </location>
</feature>
<accession>A0A7X1B8A4</accession>
<keyword evidence="3" id="KW-0010">Activator</keyword>
<dbReference type="InterPro" id="IPR003313">
    <property type="entry name" value="AraC-bd"/>
</dbReference>
<evidence type="ECO:0000259" key="5">
    <source>
        <dbReference type="PROSITE" id="PS01124"/>
    </source>
</evidence>
<dbReference type="Pfam" id="PF02311">
    <property type="entry name" value="AraC_binding"/>
    <property type="match status" value="1"/>
</dbReference>
<gene>
    <name evidence="6" type="ORF">H5P27_15770</name>
</gene>
<dbReference type="InterPro" id="IPR018062">
    <property type="entry name" value="HTH_AraC-typ_CS"/>
</dbReference>
<dbReference type="InterPro" id="IPR009057">
    <property type="entry name" value="Homeodomain-like_sf"/>
</dbReference>
<dbReference type="PROSITE" id="PS01124">
    <property type="entry name" value="HTH_ARAC_FAMILY_2"/>
    <property type="match status" value="1"/>
</dbReference>
<sequence>MSDLAKMIGSEDETPQDLEKMIPLLPSPMVQLIGKQASARPNVDNIVCFCRLAASDLNRPQNGRALHHRCVLIMNLKTAATVCVDDRNIPLNPGEALLVFPFQFHDYSAPESEDLLWFFVTFDIEDVSDLERFRYSPFVLSPNLERLAHDLIQAYLLPGNDDLSVAVFRLMLERIRLVEPIVRTEGTQPAPSTLLSRVNQMALSSREMPSAKEMAATVGISESHLRARFRESCGISLGRHLRQLRLEKACGMLRLGTSRISEIAENCGFTSVYTFSRAFAHAYGMSPSEYRRIGNPPTPSTDS</sequence>
<dbReference type="Proteomes" id="UP000526501">
    <property type="component" value="Unassembled WGS sequence"/>
</dbReference>
<keyword evidence="4" id="KW-0804">Transcription</keyword>
<keyword evidence="2" id="KW-0238">DNA-binding</keyword>
<evidence type="ECO:0000256" key="3">
    <source>
        <dbReference type="ARBA" id="ARBA00023159"/>
    </source>
</evidence>